<proteinExistence type="predicted"/>
<organism evidence="1">
    <name type="scientific">Phytophthora nicotianae</name>
    <name type="common">Potato buckeye rot agent</name>
    <name type="synonym">Phytophthora parasitica</name>
    <dbReference type="NCBI Taxonomy" id="4792"/>
    <lineage>
        <taxon>Eukaryota</taxon>
        <taxon>Sar</taxon>
        <taxon>Stramenopiles</taxon>
        <taxon>Oomycota</taxon>
        <taxon>Peronosporomycetes</taxon>
        <taxon>Peronosporales</taxon>
        <taxon>Peronosporaceae</taxon>
        <taxon>Phytophthora</taxon>
    </lineage>
</organism>
<gene>
    <name evidence="1" type="ORF">L914_09541</name>
</gene>
<sequence length="33" mass="3792">SCVCQQAHRGRQQFPGLNSKQFVNLRLEPDYGD</sequence>
<accession>W2NCG3</accession>
<dbReference type="AlphaFoldDB" id="W2NCG3"/>
<dbReference type="EMBL" id="KI693149">
    <property type="protein sequence ID" value="ETM45394.1"/>
    <property type="molecule type" value="Genomic_DNA"/>
</dbReference>
<feature type="non-terminal residue" evidence="1">
    <location>
        <position position="1"/>
    </location>
</feature>
<reference evidence="1" key="1">
    <citation type="submission" date="2013-11" db="EMBL/GenBank/DDBJ databases">
        <title>The Genome Sequence of Phytophthora parasitica IAC_01/95.</title>
        <authorList>
            <consortium name="The Broad Institute Genomics Platform"/>
            <person name="Russ C."/>
            <person name="Tyler B."/>
            <person name="Panabieres F."/>
            <person name="Shan W."/>
            <person name="Tripathy S."/>
            <person name="Grunwald N."/>
            <person name="Machado M."/>
            <person name="Johnson C.S."/>
            <person name="Arredondo F."/>
            <person name="Hong C."/>
            <person name="Coffey M."/>
            <person name="Young S.K."/>
            <person name="Zeng Q."/>
            <person name="Gargeya S."/>
            <person name="Fitzgerald M."/>
            <person name="Abouelleil A."/>
            <person name="Alvarado L."/>
            <person name="Chapman S.B."/>
            <person name="Gainer-Dewar J."/>
            <person name="Goldberg J."/>
            <person name="Griggs A."/>
            <person name="Gujja S."/>
            <person name="Hansen M."/>
            <person name="Howarth C."/>
            <person name="Imamovic A."/>
            <person name="Ireland A."/>
            <person name="Larimer J."/>
            <person name="McCowan C."/>
            <person name="Murphy C."/>
            <person name="Pearson M."/>
            <person name="Poon T.W."/>
            <person name="Priest M."/>
            <person name="Roberts A."/>
            <person name="Saif S."/>
            <person name="Shea T."/>
            <person name="Sykes S."/>
            <person name="Wortman J."/>
            <person name="Nusbaum C."/>
            <person name="Birren B."/>
        </authorList>
    </citation>
    <scope>NUCLEOTIDE SEQUENCE [LARGE SCALE GENOMIC DNA]</scope>
    <source>
        <strain evidence="1">IAC_01/95</strain>
    </source>
</reference>
<protein>
    <submittedName>
        <fullName evidence="1">Uncharacterized protein</fullName>
    </submittedName>
</protein>
<evidence type="ECO:0000313" key="1">
    <source>
        <dbReference type="EMBL" id="ETM45394.1"/>
    </source>
</evidence>
<dbReference type="Proteomes" id="UP000054532">
    <property type="component" value="Unassembled WGS sequence"/>
</dbReference>
<name>W2NCG3_PHYNI</name>